<reference evidence="1 2" key="1">
    <citation type="submission" date="2018-12" db="EMBL/GenBank/DDBJ databases">
        <authorList>
            <consortium name="Pathogen Informatics"/>
        </authorList>
    </citation>
    <scope>NUCLEOTIDE SEQUENCE [LARGE SCALE GENOMIC DNA]</scope>
    <source>
        <strain evidence="1 2">NCTC11214</strain>
    </source>
</reference>
<evidence type="ECO:0000313" key="1">
    <source>
        <dbReference type="EMBL" id="VDZ58000.1"/>
    </source>
</evidence>
<protein>
    <submittedName>
        <fullName evidence="1">Sensor protein qseC</fullName>
        <ecNumber evidence="1">2.7.13.3</ecNumber>
    </submittedName>
</protein>
<dbReference type="GO" id="GO:0004673">
    <property type="term" value="F:protein histidine kinase activity"/>
    <property type="evidence" value="ECO:0007669"/>
    <property type="project" value="UniProtKB-EC"/>
</dbReference>
<dbReference type="Gene3D" id="1.20.5.1040">
    <property type="entry name" value="Sensor protein qsec"/>
    <property type="match status" value="1"/>
</dbReference>
<sequence>MRWHLPFSTVTARCCSNDGENGADMTFDGKRQGFVNGRLKDDDDLWRLVWLTSPDSQHRIVVGQELDYRQDMALSLVTGQLTPWLVTLPLLMLLDGADGRPRTAAVAHGRRRFTPARAGRCHADRSAAGCRPKCVRWWMR</sequence>
<keyword evidence="1" id="KW-0808">Transferase</keyword>
<evidence type="ECO:0000313" key="2">
    <source>
        <dbReference type="Proteomes" id="UP000281391"/>
    </source>
</evidence>
<accession>A0A3S4EUW3</accession>
<dbReference type="EMBL" id="LR134117">
    <property type="protein sequence ID" value="VDZ58000.1"/>
    <property type="molecule type" value="Genomic_DNA"/>
</dbReference>
<dbReference type="Proteomes" id="UP000281391">
    <property type="component" value="Chromosome"/>
</dbReference>
<dbReference type="KEGG" id="sof:NCTC11214_02635"/>
<proteinExistence type="predicted"/>
<dbReference type="EC" id="2.7.13.3" evidence="1"/>
<gene>
    <name evidence="1" type="primary">qseC_2</name>
    <name evidence="1" type="ORF">NCTC11214_02635</name>
</gene>
<organism evidence="1 2">
    <name type="scientific">Serratia odorifera</name>
    <dbReference type="NCBI Taxonomy" id="618"/>
    <lineage>
        <taxon>Bacteria</taxon>
        <taxon>Pseudomonadati</taxon>
        <taxon>Pseudomonadota</taxon>
        <taxon>Gammaproteobacteria</taxon>
        <taxon>Enterobacterales</taxon>
        <taxon>Yersiniaceae</taxon>
        <taxon>Serratia</taxon>
    </lineage>
</organism>
<name>A0A3S4EUW3_SEROD</name>
<dbReference type="AlphaFoldDB" id="A0A3S4EUW3"/>